<dbReference type="Pfam" id="PF04606">
    <property type="entry name" value="Ogr_Delta"/>
    <property type="match status" value="1"/>
</dbReference>
<evidence type="ECO:0000313" key="2">
    <source>
        <dbReference type="EMBL" id="OBU04887.1"/>
    </source>
</evidence>
<name>A0A1B8H741_9GAMM</name>
<dbReference type="Proteomes" id="UP000092247">
    <property type="component" value="Unassembled WGS sequence"/>
</dbReference>
<evidence type="ECO:0000313" key="3">
    <source>
        <dbReference type="Proteomes" id="UP000092247"/>
    </source>
</evidence>
<evidence type="ECO:0000259" key="1">
    <source>
        <dbReference type="Pfam" id="PF04606"/>
    </source>
</evidence>
<gene>
    <name evidence="2" type="ORF">AYY17_08330</name>
</gene>
<dbReference type="AlphaFoldDB" id="A0A1B8H741"/>
<dbReference type="InterPro" id="IPR007684">
    <property type="entry name" value="Znf_Ogr/Delta"/>
</dbReference>
<proteinExistence type="predicted"/>
<protein>
    <recommendedName>
        <fullName evidence="1">Zinc finger Ogr/Delta-type domain-containing protein</fullName>
    </recommendedName>
</protein>
<reference evidence="2 3" key="1">
    <citation type="submission" date="2016-06" db="EMBL/GenBank/DDBJ databases">
        <authorList>
            <person name="Kjaerup R.B."/>
            <person name="Dalgaard T.S."/>
            <person name="Juul-Madsen H.R."/>
        </authorList>
    </citation>
    <scope>NUCLEOTIDE SEQUENCE [LARGE SCALE GENOMIC DNA]</scope>
    <source>
        <strain evidence="2 3">GCSL-Mp3</strain>
    </source>
</reference>
<organism evidence="2 3">
    <name type="scientific">Morganella psychrotolerans</name>
    <dbReference type="NCBI Taxonomy" id="368603"/>
    <lineage>
        <taxon>Bacteria</taxon>
        <taxon>Pseudomonadati</taxon>
        <taxon>Pseudomonadota</taxon>
        <taxon>Gammaproteobacteria</taxon>
        <taxon>Enterobacterales</taxon>
        <taxon>Morganellaceae</taxon>
        <taxon>Morganella</taxon>
    </lineage>
</organism>
<dbReference type="RefSeq" id="WP_067424830.1">
    <property type="nucleotide sequence ID" value="NZ_LZEX01000034.1"/>
</dbReference>
<feature type="domain" description="Zinc finger Ogr/Delta-type" evidence="1">
    <location>
        <begin position="4"/>
        <end position="50"/>
    </location>
</feature>
<comment type="caution">
    <text evidence="2">The sequence shown here is derived from an EMBL/GenBank/DDBJ whole genome shotgun (WGS) entry which is preliminary data.</text>
</comment>
<dbReference type="EMBL" id="LZEX01000034">
    <property type="protein sequence ID" value="OBU04887.1"/>
    <property type="molecule type" value="Genomic_DNA"/>
</dbReference>
<sequence>MAFNCPKCGAASWTRTSEPVTEETKRSYHQCQNILCGCTFTTLTSVERYLTKPDPQPLPTGFRLPENAFPKSHYGENQLDMFSGSI</sequence>
<accession>A0A1B8H741</accession>